<evidence type="ECO:0000313" key="1">
    <source>
        <dbReference type="Proteomes" id="UP000887580"/>
    </source>
</evidence>
<sequence>MSGDSVKEVVKMTPEAAAHQKYPDGLSDEYIFFRMKQWMDDGDKGITFNHILSRFKTYPTRAMWLLHKFYFENREMYDLKRGWFVEPEMTDEVDEDGLVVEYTGHTATEEQIEEMEKRGKVVNKKLFCIHPASLDVIERIDSFNSQRMDSHVRKPLTTLFESDAAKVKKEKEEEKRKEGVKLQKKVKKEKEEEKRKEGVKLQKVFEKEYTATGKSKNKTPLKSKDAFFSPTKKQKDTKPSPLKARRRLEGAAAAVKEDSKMMEDVFTTGEDDIDMEDIGKYTNDELVDNKKTMKPAKIAASNYRPKKVSSRVRGLPEAAASKAIEEDAEMDEPQAEDEPGPSTAPTRIKELRTVQETTRDDEGFLVTTTTKKMVETDKIAPPPTKKTAGNPPPPKSKKGKAAPKQQSTLTDFFKKK</sequence>
<dbReference type="Proteomes" id="UP000887580">
    <property type="component" value="Unplaced"/>
</dbReference>
<organism evidence="1 2">
    <name type="scientific">Panagrolaimus sp. PS1159</name>
    <dbReference type="NCBI Taxonomy" id="55785"/>
    <lineage>
        <taxon>Eukaryota</taxon>
        <taxon>Metazoa</taxon>
        <taxon>Ecdysozoa</taxon>
        <taxon>Nematoda</taxon>
        <taxon>Chromadorea</taxon>
        <taxon>Rhabditida</taxon>
        <taxon>Tylenchina</taxon>
        <taxon>Panagrolaimomorpha</taxon>
        <taxon>Panagrolaimoidea</taxon>
        <taxon>Panagrolaimidae</taxon>
        <taxon>Panagrolaimus</taxon>
    </lineage>
</organism>
<proteinExistence type="predicted"/>
<dbReference type="WBParaSite" id="PS1159_v2.g11861.t2">
    <property type="protein sequence ID" value="PS1159_v2.g11861.t2"/>
    <property type="gene ID" value="PS1159_v2.g11861"/>
</dbReference>
<protein>
    <submittedName>
        <fullName evidence="2">DNA polymerase delta subunit 3</fullName>
    </submittedName>
</protein>
<reference evidence="2" key="1">
    <citation type="submission" date="2022-11" db="UniProtKB">
        <authorList>
            <consortium name="WormBaseParasite"/>
        </authorList>
    </citation>
    <scope>IDENTIFICATION</scope>
</reference>
<name>A0AC35EYC9_9BILA</name>
<evidence type="ECO:0000313" key="2">
    <source>
        <dbReference type="WBParaSite" id="PS1159_v2.g11861.t2"/>
    </source>
</evidence>
<accession>A0AC35EYC9</accession>